<organism evidence="5 6">
    <name type="scientific">Motiliproteus coralliicola</name>
    <dbReference type="NCBI Taxonomy" id="2283196"/>
    <lineage>
        <taxon>Bacteria</taxon>
        <taxon>Pseudomonadati</taxon>
        <taxon>Pseudomonadota</taxon>
        <taxon>Gammaproteobacteria</taxon>
        <taxon>Oceanospirillales</taxon>
        <taxon>Oceanospirillaceae</taxon>
        <taxon>Motiliproteus</taxon>
    </lineage>
</organism>
<dbReference type="InterPro" id="IPR001633">
    <property type="entry name" value="EAL_dom"/>
</dbReference>
<dbReference type="InterPro" id="IPR000160">
    <property type="entry name" value="GGDEF_dom"/>
</dbReference>
<evidence type="ECO:0000313" key="6">
    <source>
        <dbReference type="Proteomes" id="UP000253769"/>
    </source>
</evidence>
<dbReference type="GO" id="GO:0071111">
    <property type="term" value="F:cyclic-guanylate-specific phosphodiesterase activity"/>
    <property type="evidence" value="ECO:0007669"/>
    <property type="project" value="InterPro"/>
</dbReference>
<dbReference type="InterPro" id="IPR029787">
    <property type="entry name" value="Nucleotide_cyclase"/>
</dbReference>
<dbReference type="NCBIfam" id="TIGR00254">
    <property type="entry name" value="GGDEF"/>
    <property type="match status" value="1"/>
</dbReference>
<comment type="caution">
    <text evidence="5">The sequence shown here is derived from an EMBL/GenBank/DDBJ whole genome shotgun (WGS) entry which is preliminary data.</text>
</comment>
<dbReference type="EMBL" id="QQOH01000004">
    <property type="protein sequence ID" value="RDE19131.1"/>
    <property type="molecule type" value="Genomic_DNA"/>
</dbReference>
<dbReference type="SUPFAM" id="SSF55073">
    <property type="entry name" value="Nucleotide cyclase"/>
    <property type="match status" value="1"/>
</dbReference>
<reference evidence="5 6" key="1">
    <citation type="submission" date="2018-07" db="EMBL/GenBank/DDBJ databases">
        <title>Motiliproteus coralliicola sp. nov., a bacterium isolated from Coral.</title>
        <authorList>
            <person name="Wang G."/>
        </authorList>
    </citation>
    <scope>NUCLEOTIDE SEQUENCE [LARGE SCALE GENOMIC DNA]</scope>
    <source>
        <strain evidence="5 6">C34</strain>
    </source>
</reference>
<dbReference type="InterPro" id="IPR035919">
    <property type="entry name" value="EAL_sf"/>
</dbReference>
<name>A0A369WCS2_9GAMM</name>
<dbReference type="Proteomes" id="UP000253769">
    <property type="component" value="Unassembled WGS sequence"/>
</dbReference>
<accession>A0A369WCS2</accession>
<dbReference type="PROSITE" id="PS50883">
    <property type="entry name" value="EAL"/>
    <property type="match status" value="1"/>
</dbReference>
<evidence type="ECO:0000256" key="1">
    <source>
        <dbReference type="PROSITE-ProRule" id="PRU00703"/>
    </source>
</evidence>
<dbReference type="AlphaFoldDB" id="A0A369WCS2"/>
<dbReference type="Pfam" id="PF00990">
    <property type="entry name" value="GGDEF"/>
    <property type="match status" value="1"/>
</dbReference>
<feature type="domain" description="EAL" evidence="2">
    <location>
        <begin position="37"/>
        <end position="287"/>
    </location>
</feature>
<dbReference type="InterPro" id="IPR043128">
    <property type="entry name" value="Rev_trsase/Diguanyl_cyclase"/>
</dbReference>
<dbReference type="PROSITE" id="PS51371">
    <property type="entry name" value="CBS"/>
    <property type="match status" value="1"/>
</dbReference>
<sequence>MRFESNMGQGKSCSMWRCSVTAMRVVKSIEHAKPVSEVVMDRELDRIIKLRQLTPLFMPIANTRERKVLGYEALIRGPEGSPLHAPASLFKVAHRTGRLLELELLCREASIRRFKYLNLPGKLFLNVTPATLLESDFQCGMTLDLLNKVGFDAERMVIEITEQFPIEDYTLMRDATCHYRELGFEVALDDLGAGYAGLRSWSELRPQYVKIDRHFIEGIDGTPIKQEFVRTIQDVARSIQCQVIAEGIERVEEHRTLNDIGLVLQQGYYFSRPVAMPKQLEENLFRFSNGGAGTEGVGIPQDLTPITTVRPAIDQQTQLCEVERIFREQSDIKSLAVVSQGRPVGLLSRETFLSLYLNPFGRELHDRKPVSEFMDSNPLILEECTVLAQVNQQINQSDASRVRSDFIVTHQGRYLGTGSIFDLLKLITDLQLRNARHANPLTQLPGNVPFNDEAGRRMQKHEPFVVCYLDLDNFKAFNDCYGYERGDQVILLLAQCMKSCIDDSRDFIGHIGGDDFLILFGSDDWLERCRRIQQLFTDGVINLYDADERACGGIYALDRKGERAFFDIATVSIGAALPDLELCRSHHDVSVLATDAKRIAKKQPGNSLFINQRRWLGGQAGVA</sequence>
<feature type="domain" description="GGDEF" evidence="3">
    <location>
        <begin position="462"/>
        <end position="613"/>
    </location>
</feature>
<evidence type="ECO:0000259" key="2">
    <source>
        <dbReference type="PROSITE" id="PS50883"/>
    </source>
</evidence>
<dbReference type="CDD" id="cd01949">
    <property type="entry name" value="GGDEF"/>
    <property type="match status" value="1"/>
</dbReference>
<dbReference type="InterPro" id="IPR046342">
    <property type="entry name" value="CBS_dom_sf"/>
</dbReference>
<dbReference type="SMART" id="SM00052">
    <property type="entry name" value="EAL"/>
    <property type="match status" value="1"/>
</dbReference>
<dbReference type="InterPro" id="IPR050706">
    <property type="entry name" value="Cyclic-di-GMP_PDE-like"/>
</dbReference>
<dbReference type="Gene3D" id="3.10.580.10">
    <property type="entry name" value="CBS-domain"/>
    <property type="match status" value="1"/>
</dbReference>
<keyword evidence="1" id="KW-0129">CBS domain</keyword>
<dbReference type="SMART" id="SM00267">
    <property type="entry name" value="GGDEF"/>
    <property type="match status" value="1"/>
</dbReference>
<keyword evidence="6" id="KW-1185">Reference proteome</keyword>
<dbReference type="PANTHER" id="PTHR33121">
    <property type="entry name" value="CYCLIC DI-GMP PHOSPHODIESTERASE PDEF"/>
    <property type="match status" value="1"/>
</dbReference>
<protein>
    <submittedName>
        <fullName evidence="5">GGDEF domain-containing protein</fullName>
    </submittedName>
</protein>
<dbReference type="InterPro" id="IPR000644">
    <property type="entry name" value="CBS_dom"/>
</dbReference>
<evidence type="ECO:0000259" key="3">
    <source>
        <dbReference type="PROSITE" id="PS50887"/>
    </source>
</evidence>
<dbReference type="PROSITE" id="PS50887">
    <property type="entry name" value="GGDEF"/>
    <property type="match status" value="1"/>
</dbReference>
<dbReference type="Gene3D" id="3.30.70.270">
    <property type="match status" value="1"/>
</dbReference>
<gene>
    <name evidence="5" type="ORF">DV711_16215</name>
</gene>
<evidence type="ECO:0000313" key="5">
    <source>
        <dbReference type="EMBL" id="RDE19131.1"/>
    </source>
</evidence>
<dbReference type="PANTHER" id="PTHR33121:SF76">
    <property type="entry name" value="SIGNALING PROTEIN"/>
    <property type="match status" value="1"/>
</dbReference>
<dbReference type="CDD" id="cd01948">
    <property type="entry name" value="EAL"/>
    <property type="match status" value="1"/>
</dbReference>
<proteinExistence type="predicted"/>
<dbReference type="Gene3D" id="3.20.20.450">
    <property type="entry name" value="EAL domain"/>
    <property type="match status" value="1"/>
</dbReference>
<feature type="domain" description="CBS" evidence="4">
    <location>
        <begin position="306"/>
        <end position="364"/>
    </location>
</feature>
<dbReference type="SUPFAM" id="SSF141868">
    <property type="entry name" value="EAL domain-like"/>
    <property type="match status" value="1"/>
</dbReference>
<dbReference type="Pfam" id="PF00563">
    <property type="entry name" value="EAL"/>
    <property type="match status" value="1"/>
</dbReference>
<dbReference type="OrthoDB" id="1673646at2"/>
<evidence type="ECO:0000259" key="4">
    <source>
        <dbReference type="PROSITE" id="PS51371"/>
    </source>
</evidence>
<dbReference type="SUPFAM" id="SSF54631">
    <property type="entry name" value="CBS-domain pair"/>
    <property type="match status" value="1"/>
</dbReference>